<protein>
    <submittedName>
        <fullName evidence="2">Uncharacterized protein</fullName>
    </submittedName>
</protein>
<accession>A0A5B7IJH6</accession>
<name>A0A5B7IJH6_PORTR</name>
<sequence length="158" mass="16616">MVVRGGERVRECVFPGVVNDGGVLELKGGTISARRENTREASIGLPEERINLSQFIPGFLHSCRPPPRSTVCTTNTTTTTTTTAISTQTSVTHPHSPLPTLPPPHPVPFVLSTVSSTTSLTSPCSSITSTTTTPNVPSTTTTSLLSSHPLSPPVHPLP</sequence>
<feature type="compositionally biased region" description="Low complexity" evidence="1">
    <location>
        <begin position="120"/>
        <end position="149"/>
    </location>
</feature>
<proteinExistence type="predicted"/>
<evidence type="ECO:0000313" key="2">
    <source>
        <dbReference type="EMBL" id="MPC80978.1"/>
    </source>
</evidence>
<gene>
    <name evidence="2" type="ORF">E2C01_075578</name>
</gene>
<reference evidence="2 3" key="1">
    <citation type="submission" date="2019-05" db="EMBL/GenBank/DDBJ databases">
        <title>Another draft genome of Portunus trituberculatus and its Hox gene families provides insights of decapod evolution.</title>
        <authorList>
            <person name="Jeong J.-H."/>
            <person name="Song I."/>
            <person name="Kim S."/>
            <person name="Choi T."/>
            <person name="Kim D."/>
            <person name="Ryu S."/>
            <person name="Kim W."/>
        </authorList>
    </citation>
    <scope>NUCLEOTIDE SEQUENCE [LARGE SCALE GENOMIC DNA]</scope>
    <source>
        <tissue evidence="2">Muscle</tissue>
    </source>
</reference>
<comment type="caution">
    <text evidence="2">The sequence shown here is derived from an EMBL/GenBank/DDBJ whole genome shotgun (WGS) entry which is preliminary data.</text>
</comment>
<dbReference type="Proteomes" id="UP000324222">
    <property type="component" value="Unassembled WGS sequence"/>
</dbReference>
<keyword evidence="3" id="KW-1185">Reference proteome</keyword>
<dbReference type="EMBL" id="VSRR010055594">
    <property type="protein sequence ID" value="MPC80978.1"/>
    <property type="molecule type" value="Genomic_DNA"/>
</dbReference>
<evidence type="ECO:0000313" key="3">
    <source>
        <dbReference type="Proteomes" id="UP000324222"/>
    </source>
</evidence>
<feature type="region of interest" description="Disordered" evidence="1">
    <location>
        <begin position="120"/>
        <end position="158"/>
    </location>
</feature>
<organism evidence="2 3">
    <name type="scientific">Portunus trituberculatus</name>
    <name type="common">Swimming crab</name>
    <name type="synonym">Neptunus trituberculatus</name>
    <dbReference type="NCBI Taxonomy" id="210409"/>
    <lineage>
        <taxon>Eukaryota</taxon>
        <taxon>Metazoa</taxon>
        <taxon>Ecdysozoa</taxon>
        <taxon>Arthropoda</taxon>
        <taxon>Crustacea</taxon>
        <taxon>Multicrustacea</taxon>
        <taxon>Malacostraca</taxon>
        <taxon>Eumalacostraca</taxon>
        <taxon>Eucarida</taxon>
        <taxon>Decapoda</taxon>
        <taxon>Pleocyemata</taxon>
        <taxon>Brachyura</taxon>
        <taxon>Eubrachyura</taxon>
        <taxon>Portunoidea</taxon>
        <taxon>Portunidae</taxon>
        <taxon>Portuninae</taxon>
        <taxon>Portunus</taxon>
    </lineage>
</organism>
<dbReference type="AlphaFoldDB" id="A0A5B7IJH6"/>
<evidence type="ECO:0000256" key="1">
    <source>
        <dbReference type="SAM" id="MobiDB-lite"/>
    </source>
</evidence>